<organism evidence="1 2">
    <name type="scientific">Aspergillus mulundensis</name>
    <dbReference type="NCBI Taxonomy" id="1810919"/>
    <lineage>
        <taxon>Eukaryota</taxon>
        <taxon>Fungi</taxon>
        <taxon>Dikarya</taxon>
        <taxon>Ascomycota</taxon>
        <taxon>Pezizomycotina</taxon>
        <taxon>Eurotiomycetes</taxon>
        <taxon>Eurotiomycetidae</taxon>
        <taxon>Eurotiales</taxon>
        <taxon>Aspergillaceae</taxon>
        <taxon>Aspergillus</taxon>
        <taxon>Aspergillus subgen. Nidulantes</taxon>
    </lineage>
</organism>
<keyword evidence="2" id="KW-1185">Reference proteome</keyword>
<evidence type="ECO:0000313" key="2">
    <source>
        <dbReference type="Proteomes" id="UP000256690"/>
    </source>
</evidence>
<name>A0A3D8QW18_9EURO</name>
<dbReference type="EMBL" id="PVWQ01000013">
    <property type="protein sequence ID" value="RDW65870.1"/>
    <property type="molecule type" value="Genomic_DNA"/>
</dbReference>
<evidence type="ECO:0000313" key="1">
    <source>
        <dbReference type="EMBL" id="RDW65870.1"/>
    </source>
</evidence>
<protein>
    <submittedName>
        <fullName evidence="1">Uncharacterized protein</fullName>
    </submittedName>
</protein>
<sequence>MEEIQYDRFGFLGMPTTLPDRIPAKPAADVARILDHAKVPNVLWGWLAVGLVGLDHRFPQVDFVVPDDKIEAAKEALIAGGFTLCIDQDCAEQKEDRVAPDSVDLHGPLGLNEMNTLGARNRFHPIADIHFHLEPSKYEYYNVLSLFIQSKTLWSGWWPDLVLTDACTDAKCPDTERFPADHPHFMLSSDIDLYKCEDGSGPWAEELYAVKTLKPSLLVEALIYLFCRDWGHIKSVDEGWQDMILLGLVRVKRDDQARFIEKDLNPVLQPLWNNLNCRTRKPEGVNKWDIIREFRQSLIDNNRMPPLPPIDLTYR</sequence>
<accession>A0A3D8QW18</accession>
<dbReference type="OrthoDB" id="4499271at2759"/>
<dbReference type="AlphaFoldDB" id="A0A3D8QW18"/>
<dbReference type="GeneID" id="38119979"/>
<gene>
    <name evidence="1" type="ORF">DSM5745_09609</name>
</gene>
<comment type="caution">
    <text evidence="1">The sequence shown here is derived from an EMBL/GenBank/DDBJ whole genome shotgun (WGS) entry which is preliminary data.</text>
</comment>
<proteinExistence type="predicted"/>
<dbReference type="Proteomes" id="UP000256690">
    <property type="component" value="Unassembled WGS sequence"/>
</dbReference>
<reference evidence="1 2" key="1">
    <citation type="journal article" date="2018" name="IMA Fungus">
        <title>IMA Genome-F 9: Draft genome sequence of Annulohypoxylon stygium, Aspergillus mulundensis, Berkeleyomyces basicola (syn. Thielaviopsis basicola), Ceratocystis smalleyi, two Cercospora beticola strains, Coleophoma cylindrospora, Fusarium fracticaudum, Phialophora cf. hyalina, and Morchella septimelata.</title>
        <authorList>
            <person name="Wingfield B.D."/>
            <person name="Bills G.F."/>
            <person name="Dong Y."/>
            <person name="Huang W."/>
            <person name="Nel W.J."/>
            <person name="Swalarsk-Parry B.S."/>
            <person name="Vaghefi N."/>
            <person name="Wilken P.M."/>
            <person name="An Z."/>
            <person name="de Beer Z.W."/>
            <person name="De Vos L."/>
            <person name="Chen L."/>
            <person name="Duong T.A."/>
            <person name="Gao Y."/>
            <person name="Hammerbacher A."/>
            <person name="Kikkert J.R."/>
            <person name="Li Y."/>
            <person name="Li H."/>
            <person name="Li K."/>
            <person name="Li Q."/>
            <person name="Liu X."/>
            <person name="Ma X."/>
            <person name="Naidoo K."/>
            <person name="Pethybridge S.J."/>
            <person name="Sun J."/>
            <person name="Steenkamp E.T."/>
            <person name="van der Nest M.A."/>
            <person name="van Wyk S."/>
            <person name="Wingfield M.J."/>
            <person name="Xiong C."/>
            <person name="Yue Q."/>
            <person name="Zhang X."/>
        </authorList>
    </citation>
    <scope>NUCLEOTIDE SEQUENCE [LARGE SCALE GENOMIC DNA]</scope>
    <source>
        <strain evidence="1 2">DSM 5745</strain>
    </source>
</reference>
<dbReference type="RefSeq" id="XP_026599973.1">
    <property type="nucleotide sequence ID" value="XM_026751625.1"/>
</dbReference>